<feature type="non-terminal residue" evidence="1">
    <location>
        <position position="1"/>
    </location>
</feature>
<proteinExistence type="evidence at transcript level"/>
<reference evidence="1" key="1">
    <citation type="journal article" date="2008" name="Insect Biochem. Mol. Biol.">
        <title>Comparative sialomics between hard and soft ticks: implications for the evolution of blood-feeding behavior.</title>
        <authorList>
            <person name="Mans B.J."/>
            <person name="Andersen J.F."/>
            <person name="Francischetti I.M."/>
            <person name="Valenzuela J.G."/>
            <person name="Schwan T.G."/>
            <person name="Pham V.M."/>
            <person name="Garfield M.K."/>
            <person name="Hammer C.H."/>
            <person name="Ribeiro J.M."/>
        </authorList>
    </citation>
    <scope>NUCLEOTIDE SEQUENCE</scope>
    <source>
        <strain evidence="1">AM-428</strain>
        <tissue evidence="1">Adult salivary gland</tissue>
    </source>
</reference>
<evidence type="ECO:0000313" key="1">
    <source>
        <dbReference type="EMBL" id="ABI52769.1"/>
    </source>
</evidence>
<organism evidence="1">
    <name type="scientific">Argas monolakensis</name>
    <name type="common">Mono lake bird tick</name>
    <dbReference type="NCBI Taxonomy" id="34602"/>
    <lineage>
        <taxon>Eukaryota</taxon>
        <taxon>Metazoa</taxon>
        <taxon>Ecdysozoa</taxon>
        <taxon>Arthropoda</taxon>
        <taxon>Chelicerata</taxon>
        <taxon>Arachnida</taxon>
        <taxon>Acari</taxon>
        <taxon>Parasitiformes</taxon>
        <taxon>Ixodida</taxon>
        <taxon>Ixodoidea</taxon>
        <taxon>Argasidae</taxon>
        <taxon>Argasinae</taxon>
        <taxon>Argas</taxon>
    </lineage>
</organism>
<sequence>YVFVYDPPFSYFGYWDLAHRLGLTIGAYVSSYDFEVCNVTSNTPFTLCSVRDLRNMYKLRLQESRVGEMCRNRTLLPPPPLYGPIKFSIEDFCGAFNKPPMVVRQHQDNTRMNKCEIQCSLDNRSKPITFQAPDGVPCNNDIMDESDASHRTFMSWSCPCNDGLVCFEGSCKMTYREIGDILRRQWNITTRGTPEKGGLSYWRCMKMAEEEQKRLVHRVNDVWKTEM</sequence>
<dbReference type="AlphaFoldDB" id="Q09JJ4"/>
<accession>Q09JJ4</accession>
<name>Q09JJ4_ARGMO</name>
<dbReference type="EMBL" id="DQ886852">
    <property type="protein sequence ID" value="ABI52769.1"/>
    <property type="molecule type" value="mRNA"/>
</dbReference>
<protein>
    <submittedName>
        <fullName evidence="1">Putative secterory protein</fullName>
    </submittedName>
</protein>